<dbReference type="PROSITE" id="PS50975">
    <property type="entry name" value="ATP_GRASP"/>
    <property type="match status" value="1"/>
</dbReference>
<dbReference type="InterPro" id="IPR005905">
    <property type="entry name" value="D_ala_D_ala"/>
</dbReference>
<dbReference type="SUPFAM" id="SSF52440">
    <property type="entry name" value="PreATP-grasp domain"/>
    <property type="match status" value="1"/>
</dbReference>
<evidence type="ECO:0000256" key="5">
    <source>
        <dbReference type="ARBA" id="ARBA00022490"/>
    </source>
</evidence>
<evidence type="ECO:0000256" key="16">
    <source>
        <dbReference type="PROSITE-ProRule" id="PRU00409"/>
    </source>
</evidence>
<feature type="binding site" evidence="15">
    <location>
        <position position="273"/>
    </location>
    <ligand>
        <name>Mg(2+)</name>
        <dbReference type="ChEBI" id="CHEBI:18420"/>
        <label>2</label>
    </ligand>
</feature>
<keyword evidence="15" id="KW-0464">Manganese</keyword>
<dbReference type="InterPro" id="IPR016185">
    <property type="entry name" value="PreATP-grasp_dom_sf"/>
</dbReference>
<dbReference type="NCBIfam" id="NF002378">
    <property type="entry name" value="PRK01372.1"/>
    <property type="match status" value="1"/>
</dbReference>
<dbReference type="Proteomes" id="UP001366166">
    <property type="component" value="Chromosome"/>
</dbReference>
<feature type="domain" description="ATP-grasp" evidence="17">
    <location>
        <begin position="105"/>
        <end position="306"/>
    </location>
</feature>
<organism evidence="18 19">
    <name type="scientific">Desulfoferula mesophila</name>
    <dbReference type="NCBI Taxonomy" id="3058419"/>
    <lineage>
        <taxon>Bacteria</taxon>
        <taxon>Pseudomonadati</taxon>
        <taxon>Thermodesulfobacteriota</taxon>
        <taxon>Desulfarculia</taxon>
        <taxon>Desulfarculales</taxon>
        <taxon>Desulfarculaceae</taxon>
        <taxon>Desulfoferula</taxon>
    </lineage>
</organism>
<protein>
    <recommendedName>
        <fullName evidence="4 13">D-alanine--D-alanine ligase</fullName>
        <ecNumber evidence="4 13">6.3.2.4</ecNumber>
    </recommendedName>
    <alternativeName>
        <fullName evidence="13">D-Ala-D-Ala ligase</fullName>
    </alternativeName>
    <alternativeName>
        <fullName evidence="13">D-alanylalanine synthetase</fullName>
    </alternativeName>
</protein>
<dbReference type="GO" id="GO:0071555">
    <property type="term" value="P:cell wall organization"/>
    <property type="evidence" value="ECO:0007669"/>
    <property type="project" value="UniProtKB-KW"/>
</dbReference>
<feature type="binding site" evidence="15">
    <location>
        <position position="275"/>
    </location>
    <ligand>
        <name>Mg(2+)</name>
        <dbReference type="ChEBI" id="CHEBI:18420"/>
        <label>2</label>
    </ligand>
</feature>
<dbReference type="PIRSF" id="PIRSF039102">
    <property type="entry name" value="Ddl/VanB"/>
    <property type="match status" value="1"/>
</dbReference>
<dbReference type="GO" id="GO:0005737">
    <property type="term" value="C:cytoplasm"/>
    <property type="evidence" value="ECO:0007669"/>
    <property type="project" value="UniProtKB-SubCell"/>
</dbReference>
<evidence type="ECO:0000256" key="10">
    <source>
        <dbReference type="ARBA" id="ARBA00022984"/>
    </source>
</evidence>
<evidence type="ECO:0000256" key="8">
    <source>
        <dbReference type="ARBA" id="ARBA00022840"/>
    </source>
</evidence>
<evidence type="ECO:0000313" key="19">
    <source>
        <dbReference type="Proteomes" id="UP001366166"/>
    </source>
</evidence>
<feature type="active site" evidence="14">
    <location>
        <position position="149"/>
    </location>
</feature>
<proteinExistence type="inferred from homology"/>
<evidence type="ECO:0000256" key="15">
    <source>
        <dbReference type="PIRSR" id="PIRSR039102-3"/>
    </source>
</evidence>
<evidence type="ECO:0000256" key="6">
    <source>
        <dbReference type="ARBA" id="ARBA00022598"/>
    </source>
</evidence>
<dbReference type="GO" id="GO:0046872">
    <property type="term" value="F:metal ion binding"/>
    <property type="evidence" value="ECO:0007669"/>
    <property type="project" value="UniProtKB-KW"/>
</dbReference>
<dbReference type="InterPro" id="IPR000291">
    <property type="entry name" value="D-Ala_lig_Van_CS"/>
</dbReference>
<feature type="binding site" evidence="15">
    <location>
        <position position="261"/>
    </location>
    <ligand>
        <name>Mg(2+)</name>
        <dbReference type="ChEBI" id="CHEBI:18420"/>
        <label>1</label>
    </ligand>
</feature>
<dbReference type="InterPro" id="IPR013815">
    <property type="entry name" value="ATP_grasp_subdomain_1"/>
</dbReference>
<dbReference type="EC" id="6.3.2.4" evidence="4 13"/>
<dbReference type="KEGG" id="dmp:FAK_00730"/>
<comment type="cofactor">
    <cofactor evidence="1">
        <name>Mn(2+)</name>
        <dbReference type="ChEBI" id="CHEBI:29035"/>
    </cofactor>
</comment>
<evidence type="ECO:0000256" key="7">
    <source>
        <dbReference type="ARBA" id="ARBA00022741"/>
    </source>
</evidence>
<evidence type="ECO:0000256" key="12">
    <source>
        <dbReference type="ARBA" id="ARBA00047614"/>
    </source>
</evidence>
<comment type="pathway">
    <text evidence="13">Cell wall biogenesis; peptidoglycan biosynthesis.</text>
</comment>
<dbReference type="PROSITE" id="PS00843">
    <property type="entry name" value="DALA_DALA_LIGASE_1"/>
    <property type="match status" value="1"/>
</dbReference>
<dbReference type="RefSeq" id="WP_338604168.1">
    <property type="nucleotide sequence ID" value="NZ_AP028679.1"/>
</dbReference>
<comment type="similarity">
    <text evidence="3 13">Belongs to the D-alanine--D-alanine ligase family.</text>
</comment>
<keyword evidence="9 13" id="KW-0133">Cell shape</keyword>
<keyword evidence="11 13" id="KW-0961">Cell wall biogenesis/degradation</keyword>
<evidence type="ECO:0000256" key="11">
    <source>
        <dbReference type="ARBA" id="ARBA00023316"/>
    </source>
</evidence>
<dbReference type="SUPFAM" id="SSF56059">
    <property type="entry name" value="Glutathione synthetase ATP-binding domain-like"/>
    <property type="match status" value="1"/>
</dbReference>
<dbReference type="Gene3D" id="3.30.470.20">
    <property type="entry name" value="ATP-grasp fold, B domain"/>
    <property type="match status" value="1"/>
</dbReference>
<comment type="function">
    <text evidence="13">Cell wall formation.</text>
</comment>
<keyword evidence="15" id="KW-0460">Magnesium</keyword>
<dbReference type="Pfam" id="PF01820">
    <property type="entry name" value="Dala_Dala_lig_N"/>
    <property type="match status" value="1"/>
</dbReference>
<dbReference type="Pfam" id="PF07478">
    <property type="entry name" value="Dala_Dala_lig_C"/>
    <property type="match status" value="1"/>
</dbReference>
<evidence type="ECO:0000256" key="3">
    <source>
        <dbReference type="ARBA" id="ARBA00010871"/>
    </source>
</evidence>
<dbReference type="PROSITE" id="PS00844">
    <property type="entry name" value="DALA_DALA_LIGASE_2"/>
    <property type="match status" value="1"/>
</dbReference>
<evidence type="ECO:0000313" key="18">
    <source>
        <dbReference type="EMBL" id="BEQ13007.1"/>
    </source>
</evidence>
<name>A0AAU9EVV5_9BACT</name>
<feature type="active site" evidence="14">
    <location>
        <position position="284"/>
    </location>
</feature>
<comment type="cofactor">
    <cofactor evidence="15">
        <name>Mg(2+)</name>
        <dbReference type="ChEBI" id="CHEBI:18420"/>
    </cofactor>
    <cofactor evidence="15">
        <name>Mn(2+)</name>
        <dbReference type="ChEBI" id="CHEBI:29035"/>
    </cofactor>
    <text evidence="15">Binds 2 magnesium or manganese ions per subunit.</text>
</comment>
<dbReference type="NCBIfam" id="TIGR01205">
    <property type="entry name" value="D_ala_D_alaTIGR"/>
    <property type="match status" value="1"/>
</dbReference>
<dbReference type="GO" id="GO:0008360">
    <property type="term" value="P:regulation of cell shape"/>
    <property type="evidence" value="ECO:0007669"/>
    <property type="project" value="UniProtKB-KW"/>
</dbReference>
<feature type="binding site" evidence="15">
    <location>
        <position position="273"/>
    </location>
    <ligand>
        <name>Mg(2+)</name>
        <dbReference type="ChEBI" id="CHEBI:18420"/>
        <label>1</label>
    </ligand>
</feature>
<evidence type="ECO:0000256" key="2">
    <source>
        <dbReference type="ARBA" id="ARBA00004496"/>
    </source>
</evidence>
<gene>
    <name evidence="13 18" type="primary">ddl</name>
    <name evidence="18" type="ORF">FAK_00730</name>
</gene>
<accession>A0AAU9EVV5</accession>
<dbReference type="Gene3D" id="3.40.50.20">
    <property type="match status" value="1"/>
</dbReference>
<dbReference type="HAMAP" id="MF_00047">
    <property type="entry name" value="Dala_Dala_lig"/>
    <property type="match status" value="1"/>
</dbReference>
<keyword evidence="15" id="KW-0479">Metal-binding</keyword>
<comment type="subcellular location">
    <subcellularLocation>
        <location evidence="2 13">Cytoplasm</location>
    </subcellularLocation>
</comment>
<evidence type="ECO:0000256" key="1">
    <source>
        <dbReference type="ARBA" id="ARBA00001936"/>
    </source>
</evidence>
<keyword evidence="5 13" id="KW-0963">Cytoplasm</keyword>
<dbReference type="InterPro" id="IPR011761">
    <property type="entry name" value="ATP-grasp"/>
</dbReference>
<dbReference type="InterPro" id="IPR011095">
    <property type="entry name" value="Dala_Dala_lig_C"/>
</dbReference>
<reference evidence="19" key="1">
    <citation type="journal article" date="2023" name="Arch. Microbiol.">
        <title>Desulfoferula mesophilus gen. nov. sp. nov., a mesophilic sulfate-reducing bacterium isolated from a brackish lake sediment.</title>
        <authorList>
            <person name="Watanabe T."/>
            <person name="Yabe T."/>
            <person name="Tsuji J.M."/>
            <person name="Fukui M."/>
        </authorList>
    </citation>
    <scope>NUCLEOTIDE SEQUENCE [LARGE SCALE GENOMIC DNA]</scope>
    <source>
        <strain evidence="19">12FAK</strain>
    </source>
</reference>
<feature type="active site" evidence="14">
    <location>
        <position position="18"/>
    </location>
</feature>
<dbReference type="GO" id="GO:0009252">
    <property type="term" value="P:peptidoglycan biosynthetic process"/>
    <property type="evidence" value="ECO:0007669"/>
    <property type="project" value="UniProtKB-UniRule"/>
</dbReference>
<dbReference type="Gene3D" id="3.30.1490.20">
    <property type="entry name" value="ATP-grasp fold, A domain"/>
    <property type="match status" value="1"/>
</dbReference>
<dbReference type="GO" id="GO:0008716">
    <property type="term" value="F:D-alanine-D-alanine ligase activity"/>
    <property type="evidence" value="ECO:0007669"/>
    <property type="project" value="UniProtKB-UniRule"/>
</dbReference>
<dbReference type="PANTHER" id="PTHR23132:SF23">
    <property type="entry name" value="D-ALANINE--D-ALANINE LIGASE B"/>
    <property type="match status" value="1"/>
</dbReference>
<keyword evidence="6 13" id="KW-0436">Ligase</keyword>
<dbReference type="AlphaFoldDB" id="A0AAU9EVV5"/>
<evidence type="ECO:0000256" key="4">
    <source>
        <dbReference type="ARBA" id="ARBA00012216"/>
    </source>
</evidence>
<keyword evidence="8 16" id="KW-0067">ATP-binding</keyword>
<dbReference type="GO" id="GO:0005524">
    <property type="term" value="F:ATP binding"/>
    <property type="evidence" value="ECO:0007669"/>
    <property type="project" value="UniProtKB-UniRule"/>
</dbReference>
<sequence length="312" mass="33047">MSRAPLKVALIMGGTSSEREVSLKSGRTVAKALESLPHTVETFDPATDLVDLVRRAGEFDVALVIMHGPGGEDGRLQGLLDLVGLPYQCAGVLGCALAMDKPRAKELFRAAGIPVAPDLVLRRGEADPAGRVLAELGLPVIVKPAREGSSFGISMVREAQELAPALEAAFKLDRVVLAERLLAGRELTAGVVGNRELTALPLVEIVPGKEHAFFDFTAKYTPGASQEICPAPVDEATTKQVQELGMAAHRALGLKGYSRTDFILTDEGPFALETNTIPGMTETSLLPQAAAAAGMDFPTFIDKLIDLALEDQ</sequence>
<comment type="catalytic activity">
    <reaction evidence="12 13">
        <text>2 D-alanine + ATP = D-alanyl-D-alanine + ADP + phosphate + H(+)</text>
        <dbReference type="Rhea" id="RHEA:11224"/>
        <dbReference type="ChEBI" id="CHEBI:15378"/>
        <dbReference type="ChEBI" id="CHEBI:30616"/>
        <dbReference type="ChEBI" id="CHEBI:43474"/>
        <dbReference type="ChEBI" id="CHEBI:57416"/>
        <dbReference type="ChEBI" id="CHEBI:57822"/>
        <dbReference type="ChEBI" id="CHEBI:456216"/>
        <dbReference type="EC" id="6.3.2.4"/>
    </reaction>
</comment>
<keyword evidence="7 16" id="KW-0547">Nucleotide-binding</keyword>
<dbReference type="PANTHER" id="PTHR23132">
    <property type="entry name" value="D-ALANINE--D-ALANINE LIGASE"/>
    <property type="match status" value="1"/>
</dbReference>
<evidence type="ECO:0000256" key="9">
    <source>
        <dbReference type="ARBA" id="ARBA00022960"/>
    </source>
</evidence>
<dbReference type="InterPro" id="IPR011127">
    <property type="entry name" value="Dala_Dala_lig_N"/>
</dbReference>
<keyword evidence="19" id="KW-1185">Reference proteome</keyword>
<evidence type="ECO:0000259" key="17">
    <source>
        <dbReference type="PROSITE" id="PS50975"/>
    </source>
</evidence>
<dbReference type="EMBL" id="AP028679">
    <property type="protein sequence ID" value="BEQ13007.1"/>
    <property type="molecule type" value="Genomic_DNA"/>
</dbReference>
<evidence type="ECO:0000256" key="14">
    <source>
        <dbReference type="PIRSR" id="PIRSR039102-1"/>
    </source>
</evidence>
<keyword evidence="10 13" id="KW-0573">Peptidoglycan synthesis</keyword>
<evidence type="ECO:0000256" key="13">
    <source>
        <dbReference type="HAMAP-Rule" id="MF_00047"/>
    </source>
</evidence>